<keyword evidence="2" id="KW-1185">Reference proteome</keyword>
<comment type="caution">
    <text evidence="1">The sequence shown here is derived from an EMBL/GenBank/DDBJ whole genome shotgun (WGS) entry which is preliminary data.</text>
</comment>
<accession>A0A399EW41</accession>
<sequence>MSKAEQIRRLYQEGKTVSEVAKALGIRYQHAYNELRRLGLLKAKKDEPTPEVYGEFIAGLELLGVTLEELSAKLERSPEGKKGATVNLEPFGPEPFDGGFRAGLVMTVTLLEDGRPFGQVRAKAVGMYRSAIFPQGSVFQTFAQQNLPLNLWPYLRLYVDFVTAQMGLARLTLPLLKF</sequence>
<dbReference type="RefSeq" id="WP_119276536.1">
    <property type="nucleotide sequence ID" value="NZ_QWLA01000017.1"/>
</dbReference>
<dbReference type="AlphaFoldDB" id="A0A399EW41"/>
<proteinExistence type="predicted"/>
<reference evidence="1 2" key="1">
    <citation type="submission" date="2018-08" db="EMBL/GenBank/DDBJ databases">
        <title>Meiothermus roseus NBRC 110900 genome sequencing project.</title>
        <authorList>
            <person name="Da Costa M.S."/>
            <person name="Albuquerque L."/>
            <person name="Raposo P."/>
            <person name="Froufe H.J.C."/>
            <person name="Barroso C.S."/>
            <person name="Egas C."/>
        </authorList>
    </citation>
    <scope>NUCLEOTIDE SEQUENCE [LARGE SCALE GENOMIC DNA]</scope>
    <source>
        <strain evidence="1 2">NBRC 110900</strain>
    </source>
</reference>
<dbReference type="InterPro" id="IPR035958">
    <property type="entry name" value="SecB-like_sf"/>
</dbReference>
<dbReference type="SUPFAM" id="SSF54611">
    <property type="entry name" value="SecB-like"/>
    <property type="match status" value="1"/>
</dbReference>
<dbReference type="OrthoDB" id="5518794at2"/>
<organism evidence="1 2">
    <name type="scientific">Calidithermus roseus</name>
    <dbReference type="NCBI Taxonomy" id="1644118"/>
    <lineage>
        <taxon>Bacteria</taxon>
        <taxon>Thermotogati</taxon>
        <taxon>Deinococcota</taxon>
        <taxon>Deinococci</taxon>
        <taxon>Thermales</taxon>
        <taxon>Thermaceae</taxon>
        <taxon>Calidithermus</taxon>
    </lineage>
</organism>
<name>A0A399EW41_9DEIN</name>
<protein>
    <submittedName>
        <fullName evidence="1">Uncharacterized protein</fullName>
    </submittedName>
</protein>
<evidence type="ECO:0000313" key="1">
    <source>
        <dbReference type="EMBL" id="RIH87656.1"/>
    </source>
</evidence>
<gene>
    <name evidence="1" type="ORF">Mrose_01213</name>
</gene>
<dbReference type="EMBL" id="QWLA01000017">
    <property type="protein sequence ID" value="RIH87656.1"/>
    <property type="molecule type" value="Genomic_DNA"/>
</dbReference>
<dbReference type="Proteomes" id="UP000265341">
    <property type="component" value="Unassembled WGS sequence"/>
</dbReference>
<dbReference type="Gene3D" id="1.10.10.60">
    <property type="entry name" value="Homeodomain-like"/>
    <property type="match status" value="1"/>
</dbReference>
<dbReference type="Gene3D" id="3.10.420.10">
    <property type="entry name" value="SecB-like"/>
    <property type="match status" value="1"/>
</dbReference>
<evidence type="ECO:0000313" key="2">
    <source>
        <dbReference type="Proteomes" id="UP000265341"/>
    </source>
</evidence>